<proteinExistence type="predicted"/>
<sequence length="70" mass="7818">MKQKLEVIELAALRIASGNELPRSTADNLNLLLGTLVNLLRRQQDEIEILKQRMAHDSASHPRTVETTGV</sequence>
<reference evidence="1 2" key="1">
    <citation type="submission" date="2020-08" db="EMBL/GenBank/DDBJ databases">
        <title>Genomic Encyclopedia of Type Strains, Phase IV (KMG-IV): sequencing the most valuable type-strain genomes for metagenomic binning, comparative biology and taxonomic classification.</title>
        <authorList>
            <person name="Goeker M."/>
        </authorList>
    </citation>
    <scope>NUCLEOTIDE SEQUENCE [LARGE SCALE GENOMIC DNA]</scope>
    <source>
        <strain evidence="1 2">DSM 12252</strain>
    </source>
</reference>
<organism evidence="1 2">
    <name type="scientific">Prosthecobacter vanneervenii</name>
    <dbReference type="NCBI Taxonomy" id="48466"/>
    <lineage>
        <taxon>Bacteria</taxon>
        <taxon>Pseudomonadati</taxon>
        <taxon>Verrucomicrobiota</taxon>
        <taxon>Verrucomicrobiia</taxon>
        <taxon>Verrucomicrobiales</taxon>
        <taxon>Verrucomicrobiaceae</taxon>
        <taxon>Prosthecobacter</taxon>
    </lineage>
</organism>
<evidence type="ECO:0000313" key="1">
    <source>
        <dbReference type="EMBL" id="MBB5034411.1"/>
    </source>
</evidence>
<keyword evidence="2" id="KW-1185">Reference proteome</keyword>
<protein>
    <submittedName>
        <fullName evidence="1">Uncharacterized protein</fullName>
    </submittedName>
</protein>
<dbReference type="RefSeq" id="WP_184342193.1">
    <property type="nucleotide sequence ID" value="NZ_JACHIG010000009.1"/>
</dbReference>
<dbReference type="EMBL" id="JACHIG010000009">
    <property type="protein sequence ID" value="MBB5034411.1"/>
    <property type="molecule type" value="Genomic_DNA"/>
</dbReference>
<evidence type="ECO:0000313" key="2">
    <source>
        <dbReference type="Proteomes" id="UP000590740"/>
    </source>
</evidence>
<comment type="caution">
    <text evidence="1">The sequence shown here is derived from an EMBL/GenBank/DDBJ whole genome shotgun (WGS) entry which is preliminary data.</text>
</comment>
<gene>
    <name evidence="1" type="ORF">HNQ65_004005</name>
</gene>
<dbReference type="AlphaFoldDB" id="A0A7W7YDY6"/>
<accession>A0A7W7YDY6</accession>
<name>A0A7W7YDY6_9BACT</name>
<dbReference type="Proteomes" id="UP000590740">
    <property type="component" value="Unassembled WGS sequence"/>
</dbReference>